<dbReference type="GO" id="GO:0005743">
    <property type="term" value="C:mitochondrial inner membrane"/>
    <property type="evidence" value="ECO:0007669"/>
    <property type="project" value="UniProtKB-SubCell"/>
</dbReference>
<dbReference type="PRINTS" id="PR00368">
    <property type="entry name" value="FADPNR"/>
</dbReference>
<evidence type="ECO:0000313" key="13">
    <source>
        <dbReference type="Proteomes" id="UP000078595"/>
    </source>
</evidence>
<evidence type="ECO:0000256" key="9">
    <source>
        <dbReference type="SAM" id="Phobius"/>
    </source>
</evidence>
<evidence type="ECO:0000256" key="5">
    <source>
        <dbReference type="ARBA" id="ARBA00022837"/>
    </source>
</evidence>
<dbReference type="InterPro" id="IPR023753">
    <property type="entry name" value="FAD/NAD-binding_dom"/>
</dbReference>
<reference evidence="11" key="1">
    <citation type="submission" date="2013-07" db="EMBL/GenBank/DDBJ databases">
        <title>The Genome Sequence of Cryptococcus dejecticola CBS10117.</title>
        <authorList>
            <consortium name="The Broad Institute Genome Sequencing Platform"/>
            <person name="Cuomo C."/>
            <person name="Litvintseva A."/>
            <person name="Chen Y."/>
            <person name="Heitman J."/>
            <person name="Sun S."/>
            <person name="Springer D."/>
            <person name="Dromer F."/>
            <person name="Young S.K."/>
            <person name="Zeng Q."/>
            <person name="Gargeya S."/>
            <person name="Fitzgerald M."/>
            <person name="Abouelleil A."/>
            <person name="Alvarado L."/>
            <person name="Berlin A.M."/>
            <person name="Chapman S.B."/>
            <person name="Dewar J."/>
            <person name="Goldberg J."/>
            <person name="Griggs A."/>
            <person name="Gujja S."/>
            <person name="Hansen M."/>
            <person name="Howarth C."/>
            <person name="Imamovic A."/>
            <person name="Larimer J."/>
            <person name="McCowan C."/>
            <person name="Murphy C."/>
            <person name="Pearson M."/>
            <person name="Priest M."/>
            <person name="Roberts A."/>
            <person name="Saif S."/>
            <person name="Shea T."/>
            <person name="Sykes S."/>
            <person name="Wortman J."/>
            <person name="Nusbaum C."/>
            <person name="Birren B."/>
        </authorList>
    </citation>
    <scope>NUCLEOTIDE SEQUENCE [LARGE SCALE GENOMIC DNA]</scope>
    <source>
        <strain evidence="11">CBS 10117</strain>
    </source>
</reference>
<dbReference type="KEGG" id="kdj:28969816"/>
<dbReference type="AlphaFoldDB" id="A0A1A6A1A3"/>
<dbReference type="InterPro" id="IPR018247">
    <property type="entry name" value="EF_Hand_1_Ca_BS"/>
</dbReference>
<evidence type="ECO:0000313" key="11">
    <source>
        <dbReference type="EMBL" id="OBR83834.1"/>
    </source>
</evidence>
<dbReference type="Pfam" id="PF13499">
    <property type="entry name" value="EF-hand_7"/>
    <property type="match status" value="1"/>
</dbReference>
<dbReference type="Pfam" id="PF07992">
    <property type="entry name" value="Pyr_redox_2"/>
    <property type="match status" value="1"/>
</dbReference>
<keyword evidence="4" id="KW-0274">FAD</keyword>
<keyword evidence="6" id="KW-0809">Transit peptide</keyword>
<keyword evidence="8" id="KW-0520">NAD</keyword>
<evidence type="ECO:0000256" key="8">
    <source>
        <dbReference type="ARBA" id="ARBA00023027"/>
    </source>
</evidence>
<dbReference type="InterPro" id="IPR054585">
    <property type="entry name" value="NDH2-like_C"/>
</dbReference>
<gene>
    <name evidence="11" type="ORF">I303_06117</name>
    <name evidence="12" type="ORF">I303_106098</name>
</gene>
<dbReference type="RefSeq" id="XP_018261676.1">
    <property type="nucleotide sequence ID" value="XM_018409403.1"/>
</dbReference>
<dbReference type="CDD" id="cd00051">
    <property type="entry name" value="EFh"/>
    <property type="match status" value="1"/>
</dbReference>
<dbReference type="SUPFAM" id="SSF51905">
    <property type="entry name" value="FAD/NAD(P)-binding domain"/>
    <property type="match status" value="2"/>
</dbReference>
<evidence type="ECO:0000259" key="10">
    <source>
        <dbReference type="PROSITE" id="PS50222"/>
    </source>
</evidence>
<dbReference type="OrthoDB" id="5376590at2759"/>
<dbReference type="VEuPathDB" id="FungiDB:I303_06117"/>
<accession>A0A1A6A1A3</accession>
<dbReference type="EMBL" id="CP144536">
    <property type="protein sequence ID" value="WWC63495.1"/>
    <property type="molecule type" value="Genomic_DNA"/>
</dbReference>
<comment type="subcellular location">
    <subcellularLocation>
        <location evidence="1">Mitochondrion inner membrane</location>
        <topology evidence="1">Peripheral membrane protein</topology>
        <orientation evidence="1">Intermembrane side</orientation>
    </subcellularLocation>
</comment>
<protein>
    <submittedName>
        <fullName evidence="11">NADH dehydrogenase</fullName>
    </submittedName>
</protein>
<comment type="similarity">
    <text evidence="2">Belongs to the NADH dehydrogenase family.</text>
</comment>
<dbReference type="InterPro" id="IPR011992">
    <property type="entry name" value="EF-hand-dom_pair"/>
</dbReference>
<keyword evidence="3" id="KW-0285">Flavoprotein</keyword>
<dbReference type="PROSITE" id="PS50222">
    <property type="entry name" value="EF_HAND_2"/>
    <property type="match status" value="2"/>
</dbReference>
<keyword evidence="9" id="KW-0472">Membrane</keyword>
<dbReference type="InterPro" id="IPR002048">
    <property type="entry name" value="EF_hand_dom"/>
</dbReference>
<evidence type="ECO:0000256" key="7">
    <source>
        <dbReference type="ARBA" id="ARBA00023002"/>
    </source>
</evidence>
<organism evidence="11">
    <name type="scientific">Kwoniella dejecticola CBS 10117</name>
    <dbReference type="NCBI Taxonomy" id="1296121"/>
    <lineage>
        <taxon>Eukaryota</taxon>
        <taxon>Fungi</taxon>
        <taxon>Dikarya</taxon>
        <taxon>Basidiomycota</taxon>
        <taxon>Agaricomycotina</taxon>
        <taxon>Tremellomycetes</taxon>
        <taxon>Tremellales</taxon>
        <taxon>Cryptococcaceae</taxon>
        <taxon>Kwoniella</taxon>
    </lineage>
</organism>
<evidence type="ECO:0000256" key="2">
    <source>
        <dbReference type="ARBA" id="ARBA00005272"/>
    </source>
</evidence>
<dbReference type="GO" id="GO:0005509">
    <property type="term" value="F:calcium ion binding"/>
    <property type="evidence" value="ECO:0007669"/>
    <property type="project" value="InterPro"/>
</dbReference>
<evidence type="ECO:0000313" key="12">
    <source>
        <dbReference type="EMBL" id="WWC63495.1"/>
    </source>
</evidence>
<keyword evidence="13" id="KW-1185">Reference proteome</keyword>
<dbReference type="Gene3D" id="3.50.50.100">
    <property type="match status" value="2"/>
</dbReference>
<dbReference type="EMBL" id="KI894033">
    <property type="protein sequence ID" value="OBR83834.1"/>
    <property type="molecule type" value="Genomic_DNA"/>
</dbReference>
<evidence type="ECO:0000256" key="6">
    <source>
        <dbReference type="ARBA" id="ARBA00022946"/>
    </source>
</evidence>
<dbReference type="SUPFAM" id="SSF47473">
    <property type="entry name" value="EF-hand"/>
    <property type="match status" value="1"/>
</dbReference>
<dbReference type="Pfam" id="PF22366">
    <property type="entry name" value="NDH2_C"/>
    <property type="match status" value="1"/>
</dbReference>
<evidence type="ECO:0000256" key="3">
    <source>
        <dbReference type="ARBA" id="ARBA00022630"/>
    </source>
</evidence>
<sequence>MIKPRLPVRPIGLTPVRPIRSTLPLSVSINQHVSTIRSSSTKTTSSSSSNSSIKKVNSASTFSSSFFSSHQRPSILLNKSTSPILRTISTTTIRNFSIPSKSFNAKYPFASIIIRLTLSSILGLIVLTSVILFHDAFTYSERHVDRVPCNPLSLKPRLGGKKNLPILEVNLDDEEDDAKRSMKEKPRLVVIGGGWGAVALLQSLPPHAYNVTLISPQTYFAFTPLLPSACVGTVEPRSLVEPLRKLIARVRGHYLMGSAQDIDMAERLLEVEVPKDGGEGTMRCYVPYDKLVIACGSTTNNHGVKGLEHCYQLKTVPDAQAIRRKVMSNLEMASLPTTTPEERKRLLSFVVCGGGPTGVEFAAELADMMAEDVLKYFPKHLSNEVKVTVVQSRDHILNTYSEKISQYAEHRFARNDVDVVINARVQEVFPDKVILSIKDPKDKDAKPTSKEIEAGFVLWSTGIAMQPFTQRLVNLLPNQYHSKAVEVDNYLRVQGAPQGTVYALGDAATVKNDLISDLYGLWDKFDANKDGTLDYEEWQAMVKHIKKYYPLASKYFAKMRDVFDEFDKDKDERLSLNEVASMFLGLSKKVTSYPATAQVASQQGKYLGGMFSKLAKQHKTLEENGIENLSDDAYYHPFEYFHLGSLAYIGNSAVFDYEGFSLAGGLLAMYAWRSIYWSEQTSMRTRMLLMLDWVKRGIFGRDLSKVGSFVSPKML</sequence>
<feature type="transmembrane region" description="Helical" evidence="9">
    <location>
        <begin position="112"/>
        <end position="133"/>
    </location>
</feature>
<reference evidence="12" key="3">
    <citation type="submission" date="2024-02" db="EMBL/GenBank/DDBJ databases">
        <title>Comparative genomics of Cryptococcus and Kwoniella reveals pathogenesis evolution and contrasting modes of karyotype evolution via chromosome fusion or intercentromeric recombination.</title>
        <authorList>
            <person name="Coelho M.A."/>
            <person name="David-Palma M."/>
            <person name="Shea T."/>
            <person name="Bowers K."/>
            <person name="McGinley-Smith S."/>
            <person name="Mohammad A.W."/>
            <person name="Gnirke A."/>
            <person name="Yurkov A.M."/>
            <person name="Nowrousian M."/>
            <person name="Sun S."/>
            <person name="Cuomo C.A."/>
            <person name="Heitman J."/>
        </authorList>
    </citation>
    <scope>NUCLEOTIDE SEQUENCE</scope>
    <source>
        <strain evidence="12">CBS 10117</strain>
    </source>
</reference>
<keyword evidence="9" id="KW-1133">Transmembrane helix</keyword>
<dbReference type="InterPro" id="IPR045024">
    <property type="entry name" value="NDH-2"/>
</dbReference>
<dbReference type="PANTHER" id="PTHR43706">
    <property type="entry name" value="NADH DEHYDROGENASE"/>
    <property type="match status" value="1"/>
</dbReference>
<proteinExistence type="inferred from homology"/>
<dbReference type="PROSITE" id="PS00018">
    <property type="entry name" value="EF_HAND_1"/>
    <property type="match status" value="1"/>
</dbReference>
<keyword evidence="9" id="KW-0812">Transmembrane</keyword>
<evidence type="ECO:0000256" key="4">
    <source>
        <dbReference type="ARBA" id="ARBA00022827"/>
    </source>
</evidence>
<evidence type="ECO:0000256" key="1">
    <source>
        <dbReference type="ARBA" id="ARBA00004137"/>
    </source>
</evidence>
<dbReference type="STRING" id="1296121.A0A1A6A1A3"/>
<feature type="domain" description="EF-hand" evidence="10">
    <location>
        <begin position="554"/>
        <end position="589"/>
    </location>
</feature>
<name>A0A1A6A1A3_9TREE</name>
<keyword evidence="7" id="KW-0560">Oxidoreductase</keyword>
<feature type="domain" description="EF-hand" evidence="10">
    <location>
        <begin position="513"/>
        <end position="548"/>
    </location>
</feature>
<dbReference type="InterPro" id="IPR036188">
    <property type="entry name" value="FAD/NAD-bd_sf"/>
</dbReference>
<dbReference type="GO" id="GO:0003954">
    <property type="term" value="F:NADH dehydrogenase activity"/>
    <property type="evidence" value="ECO:0007669"/>
    <property type="project" value="InterPro"/>
</dbReference>
<reference evidence="12" key="2">
    <citation type="submission" date="2013-07" db="EMBL/GenBank/DDBJ databases">
        <authorList>
            <consortium name="The Broad Institute Genome Sequencing Platform"/>
            <person name="Cuomo C."/>
            <person name="Litvintseva A."/>
            <person name="Chen Y."/>
            <person name="Heitman J."/>
            <person name="Sun S."/>
            <person name="Springer D."/>
            <person name="Dromer F."/>
            <person name="Young S.K."/>
            <person name="Zeng Q."/>
            <person name="Gargeya S."/>
            <person name="Fitzgerald M."/>
            <person name="Abouelleil A."/>
            <person name="Alvarado L."/>
            <person name="Berlin A.M."/>
            <person name="Chapman S.B."/>
            <person name="Dewar J."/>
            <person name="Goldberg J."/>
            <person name="Griggs A."/>
            <person name="Gujja S."/>
            <person name="Hansen M."/>
            <person name="Howarth C."/>
            <person name="Imamovic A."/>
            <person name="Larimer J."/>
            <person name="McCowan C."/>
            <person name="Murphy C."/>
            <person name="Pearson M."/>
            <person name="Priest M."/>
            <person name="Roberts A."/>
            <person name="Saif S."/>
            <person name="Shea T."/>
            <person name="Sykes S."/>
            <person name="Wortman J."/>
            <person name="Nusbaum C."/>
            <person name="Birren B."/>
        </authorList>
    </citation>
    <scope>NUCLEOTIDE SEQUENCE</scope>
    <source>
        <strain evidence="12">CBS 10117</strain>
    </source>
</reference>
<keyword evidence="5" id="KW-0106">Calcium</keyword>
<dbReference type="PANTHER" id="PTHR43706:SF50">
    <property type="entry name" value="NADH DEHYDROGENASE (UBIQUINONE)-RELATED"/>
    <property type="match status" value="1"/>
</dbReference>
<dbReference type="GeneID" id="28969816"/>
<dbReference type="Proteomes" id="UP000078595">
    <property type="component" value="Chromosome 7"/>
</dbReference>
<dbReference type="SMART" id="SM00054">
    <property type="entry name" value="EFh"/>
    <property type="match status" value="2"/>
</dbReference>